<accession>A0A3M7RIU2</accession>
<comment type="caution">
    <text evidence="1">The sequence shown here is derived from an EMBL/GenBank/DDBJ whole genome shotgun (WGS) entry which is preliminary data.</text>
</comment>
<dbReference type="EMBL" id="REGN01003292">
    <property type="protein sequence ID" value="RNA23409.1"/>
    <property type="molecule type" value="Genomic_DNA"/>
</dbReference>
<reference evidence="1 2" key="1">
    <citation type="journal article" date="2018" name="Sci. Rep.">
        <title>Genomic signatures of local adaptation to the degree of environmental predictability in rotifers.</title>
        <authorList>
            <person name="Franch-Gras L."/>
            <person name="Hahn C."/>
            <person name="Garcia-Roger E.M."/>
            <person name="Carmona M.J."/>
            <person name="Serra M."/>
            <person name="Gomez A."/>
        </authorList>
    </citation>
    <scope>NUCLEOTIDE SEQUENCE [LARGE SCALE GENOMIC DNA]</scope>
    <source>
        <strain evidence="1">HYR1</strain>
    </source>
</reference>
<gene>
    <name evidence="1" type="ORF">BpHYR1_015840</name>
</gene>
<evidence type="ECO:0000313" key="2">
    <source>
        <dbReference type="Proteomes" id="UP000276133"/>
    </source>
</evidence>
<proteinExistence type="predicted"/>
<name>A0A3M7RIU2_BRAPC</name>
<protein>
    <submittedName>
        <fullName evidence="1">Uncharacterized protein</fullName>
    </submittedName>
</protein>
<dbReference type="Proteomes" id="UP000276133">
    <property type="component" value="Unassembled WGS sequence"/>
</dbReference>
<keyword evidence="2" id="KW-1185">Reference proteome</keyword>
<organism evidence="1 2">
    <name type="scientific">Brachionus plicatilis</name>
    <name type="common">Marine rotifer</name>
    <name type="synonym">Brachionus muelleri</name>
    <dbReference type="NCBI Taxonomy" id="10195"/>
    <lineage>
        <taxon>Eukaryota</taxon>
        <taxon>Metazoa</taxon>
        <taxon>Spiralia</taxon>
        <taxon>Gnathifera</taxon>
        <taxon>Rotifera</taxon>
        <taxon>Eurotatoria</taxon>
        <taxon>Monogononta</taxon>
        <taxon>Pseudotrocha</taxon>
        <taxon>Ploima</taxon>
        <taxon>Brachionidae</taxon>
        <taxon>Brachionus</taxon>
    </lineage>
</organism>
<evidence type="ECO:0000313" key="1">
    <source>
        <dbReference type="EMBL" id="RNA23409.1"/>
    </source>
</evidence>
<sequence>MCLTVKLDSKEANLLGCLVSKTIDPGEKLGTFLESSLNFLQEKRESVGGQSYKIGLRFL</sequence>
<dbReference type="AlphaFoldDB" id="A0A3M7RIU2"/>